<dbReference type="NCBIfam" id="TIGR01760">
    <property type="entry name" value="tape_meas_TP901"/>
    <property type="match status" value="1"/>
</dbReference>
<gene>
    <name evidence="3" type="ORF">GN277_12755</name>
</gene>
<dbReference type="AlphaFoldDB" id="A0A7X3MGW9"/>
<dbReference type="RefSeq" id="WP_159751384.1">
    <property type="nucleotide sequence ID" value="NZ_WUQX01000001.1"/>
</dbReference>
<organism evidence="3 4">
    <name type="scientific">Sporofaciens musculi</name>
    <dbReference type="NCBI Taxonomy" id="2681861"/>
    <lineage>
        <taxon>Bacteria</taxon>
        <taxon>Bacillati</taxon>
        <taxon>Bacillota</taxon>
        <taxon>Clostridia</taxon>
        <taxon>Lachnospirales</taxon>
        <taxon>Lachnospiraceae</taxon>
        <taxon>Sporofaciens</taxon>
    </lineage>
</organism>
<dbReference type="PANTHER" id="PTHR37813:SF1">
    <property type="entry name" value="FELS-2 PROPHAGE PROTEIN"/>
    <property type="match status" value="1"/>
</dbReference>
<reference evidence="3 4" key="1">
    <citation type="submission" date="2019-12" db="EMBL/GenBank/DDBJ databases">
        <title>Sporaefaciens musculi gen. nov., sp. nov., a novel bacterium isolated from the caecum of an obese mouse.</title>
        <authorList>
            <person name="Rasmussen T.S."/>
            <person name="Streidl T."/>
            <person name="Hitch T.C.A."/>
            <person name="Wortmann E."/>
            <person name="Deptula P."/>
            <person name="Hansen M."/>
            <person name="Nielsen D.S."/>
            <person name="Clavel T."/>
            <person name="Vogensen F.K."/>
        </authorList>
    </citation>
    <scope>NUCLEOTIDE SEQUENCE [LARGE SCALE GENOMIC DNA]</scope>
    <source>
        <strain evidence="3 4">WCA-9-b2</strain>
    </source>
</reference>
<proteinExistence type="predicted"/>
<keyword evidence="4" id="KW-1185">Reference proteome</keyword>
<dbReference type="PANTHER" id="PTHR37813">
    <property type="entry name" value="FELS-2 PROPHAGE PROTEIN"/>
    <property type="match status" value="1"/>
</dbReference>
<accession>A0A7X3MGW9</accession>
<evidence type="ECO:0000313" key="3">
    <source>
        <dbReference type="EMBL" id="MXP76231.1"/>
    </source>
</evidence>
<evidence type="ECO:0000259" key="2">
    <source>
        <dbReference type="Pfam" id="PF10145"/>
    </source>
</evidence>
<evidence type="ECO:0000256" key="1">
    <source>
        <dbReference type="ARBA" id="ARBA00022612"/>
    </source>
</evidence>
<name>A0A7X3MGW9_9FIRM</name>
<comment type="caution">
    <text evidence="3">The sequence shown here is derived from an EMBL/GenBank/DDBJ whole genome shotgun (WGS) entry which is preliminary data.</text>
</comment>
<dbReference type="Proteomes" id="UP000460412">
    <property type="component" value="Unassembled WGS sequence"/>
</dbReference>
<feature type="domain" description="Phage tail tape measure protein" evidence="2">
    <location>
        <begin position="142"/>
        <end position="329"/>
    </location>
</feature>
<sequence length="502" mass="54310">MSEFEARIKATLDTKDVEAKLDSITKKEHEVKLKTGFDEKSTQKVFDETLKNTQKKTEKNPVQVPIDYKESKSSSLLQLADRANRLFSLFSNANAIDWSADQIRDAVSELKEMDSILTEISKTSDSTASELKALSNESFSIASEYGRKATDYLTAVQEMSRSGFYGKQGEAMAELSMLGQAAGNMSSDVSNSYLLATSAAYDYAGSVEKLGTVLDGQNAITNSFSVNMTDMGQATSKAASMAAQTGVEIDELSAIIGTAVARTKQNGNVIGTSLKSLFVNLQDTSNEKIVDTFKALNISQTKFVNGSEQLKTPIELLKELSVAYDRLPEGDVLKADILRNIGQKRQANVLAAILSGISSGDYQKMTDTYSHGKGSAMAEAEKSAENLEGRLNSLSNSWTELTSKFAQTDALKGGVSFLDGIVSSMTDLQDKQLLLPTMISSFMALRNVFTGKGIDIGRDKNGKTSIGGDLFGINLSAIKNKKAGRNIFQNVIVCYLSGMIYA</sequence>
<dbReference type="EMBL" id="WUQX01000001">
    <property type="protein sequence ID" value="MXP76231.1"/>
    <property type="molecule type" value="Genomic_DNA"/>
</dbReference>
<keyword evidence="1" id="KW-1188">Viral release from host cell</keyword>
<protein>
    <submittedName>
        <fullName evidence="3">Phage tail tape measure protein</fullName>
    </submittedName>
</protein>
<dbReference type="Pfam" id="PF10145">
    <property type="entry name" value="PhageMin_Tail"/>
    <property type="match status" value="1"/>
</dbReference>
<dbReference type="InterPro" id="IPR010090">
    <property type="entry name" value="Phage_tape_meas"/>
</dbReference>
<evidence type="ECO:0000313" key="4">
    <source>
        <dbReference type="Proteomes" id="UP000460412"/>
    </source>
</evidence>